<evidence type="ECO:0000313" key="3">
    <source>
        <dbReference type="EMBL" id="AXV05342.1"/>
    </source>
</evidence>
<dbReference type="RefSeq" id="WP_114590160.1">
    <property type="nucleotide sequence ID" value="NZ_CAXIBR010000026.1"/>
</dbReference>
<dbReference type="PANTHER" id="PTHR43244">
    <property type="match status" value="1"/>
</dbReference>
<dbReference type="Gene3D" id="3.20.20.30">
    <property type="entry name" value="Luciferase-like domain"/>
    <property type="match status" value="1"/>
</dbReference>
<dbReference type="PANTHER" id="PTHR43244:SF1">
    <property type="entry name" value="5,10-METHYLENETETRAHYDROMETHANOPTERIN REDUCTASE"/>
    <property type="match status" value="1"/>
</dbReference>
<dbReference type="InterPro" id="IPR019945">
    <property type="entry name" value="F420_G6P_DH-rel"/>
</dbReference>
<dbReference type="Pfam" id="PF00296">
    <property type="entry name" value="Bac_luciferase"/>
    <property type="match status" value="1"/>
</dbReference>
<dbReference type="InterPro" id="IPR011251">
    <property type="entry name" value="Luciferase-like_dom"/>
</dbReference>
<evidence type="ECO:0000259" key="2">
    <source>
        <dbReference type="Pfam" id="PF00296"/>
    </source>
</evidence>
<evidence type="ECO:0000256" key="1">
    <source>
        <dbReference type="ARBA" id="ARBA00023002"/>
    </source>
</evidence>
<accession>A0A346XSZ5</accession>
<keyword evidence="4" id="KW-1185">Reference proteome</keyword>
<protein>
    <recommendedName>
        <fullName evidence="2">Luciferase-like domain-containing protein</fullName>
    </recommendedName>
</protein>
<proteinExistence type="predicted"/>
<dbReference type="SUPFAM" id="SSF51679">
    <property type="entry name" value="Bacterial luciferase-like"/>
    <property type="match status" value="1"/>
</dbReference>
<reference evidence="3 4" key="1">
    <citation type="submission" date="2018-09" db="EMBL/GenBank/DDBJ databases">
        <title>Complete genome sequence of Euzebya sp. DY32-46 isolated from seawater of Pacific Ocean.</title>
        <authorList>
            <person name="Xu L."/>
            <person name="Wu Y.-H."/>
            <person name="Xu X.-W."/>
        </authorList>
    </citation>
    <scope>NUCLEOTIDE SEQUENCE [LARGE SCALE GENOMIC DNA]</scope>
    <source>
        <strain evidence="3 4">DY32-46</strain>
    </source>
</reference>
<dbReference type="KEGG" id="euz:DVS28_a0640"/>
<keyword evidence="1" id="KW-0560">Oxidoreductase</keyword>
<dbReference type="OrthoDB" id="180193at2"/>
<dbReference type="Proteomes" id="UP000264006">
    <property type="component" value="Chromosome"/>
</dbReference>
<gene>
    <name evidence="3" type="ORF">DVS28_a0640</name>
</gene>
<dbReference type="GO" id="GO:0016705">
    <property type="term" value="F:oxidoreductase activity, acting on paired donors, with incorporation or reduction of molecular oxygen"/>
    <property type="evidence" value="ECO:0007669"/>
    <property type="project" value="InterPro"/>
</dbReference>
<organism evidence="3 4">
    <name type="scientific">Euzebya pacifica</name>
    <dbReference type="NCBI Taxonomy" id="1608957"/>
    <lineage>
        <taxon>Bacteria</taxon>
        <taxon>Bacillati</taxon>
        <taxon>Actinomycetota</taxon>
        <taxon>Nitriliruptoria</taxon>
        <taxon>Euzebyales</taxon>
    </lineage>
</organism>
<feature type="domain" description="Luciferase-like" evidence="2">
    <location>
        <begin position="10"/>
        <end position="291"/>
    </location>
</feature>
<sequence>MTRFGLKLMSELRDARTLVGHAQLAEERGLEFVCISDHIHPWLPEHDHSPFAWTVLGAVAAATDMEMATGLTCPIGRYHPLVIAHAAATVASMSSKPFTLTIGAGERLNEHVTGDHFPAVDVRHDMLTEAGELMRRLWEGGFHTYRGRHFTAEDARIFDLPEIPIRLGVGVSGEQSLGVAKAVGADAIMAVDPDESLVSRWDDMGGDPTATWSEIPLAWAPTEEEGLRLAHERMRFAVPGWKVMAELPNPVNFDAATAHLSPEQVGEAIPHGPDPEPYAEMVRQFVDAGFTNLSLVPVGDDVEKTLDFFETEVRPLLD</sequence>
<dbReference type="EMBL" id="CP031165">
    <property type="protein sequence ID" value="AXV05342.1"/>
    <property type="molecule type" value="Genomic_DNA"/>
</dbReference>
<dbReference type="AlphaFoldDB" id="A0A346XSZ5"/>
<name>A0A346XSZ5_9ACTN</name>
<dbReference type="NCBIfam" id="TIGR03557">
    <property type="entry name" value="F420_G6P_family"/>
    <property type="match status" value="1"/>
</dbReference>
<dbReference type="InterPro" id="IPR050564">
    <property type="entry name" value="F420-G6PD/mer"/>
</dbReference>
<evidence type="ECO:0000313" key="4">
    <source>
        <dbReference type="Proteomes" id="UP000264006"/>
    </source>
</evidence>
<dbReference type="InterPro" id="IPR036661">
    <property type="entry name" value="Luciferase-like_sf"/>
</dbReference>